<feature type="region of interest" description="Disordered" evidence="1">
    <location>
        <begin position="155"/>
        <end position="179"/>
    </location>
</feature>
<dbReference type="AlphaFoldDB" id="A0A1G8P3F4"/>
<gene>
    <name evidence="3" type="ORF">SAMN05421869_107316</name>
</gene>
<name>A0A1G8P3F4_9ACTN</name>
<dbReference type="Proteomes" id="UP000199202">
    <property type="component" value="Unassembled WGS sequence"/>
</dbReference>
<dbReference type="InterPro" id="IPR016181">
    <property type="entry name" value="Acyl_CoA_acyltransferase"/>
</dbReference>
<feature type="compositionally biased region" description="Basic and acidic residues" evidence="1">
    <location>
        <begin position="163"/>
        <end position="179"/>
    </location>
</feature>
<dbReference type="CDD" id="cd04301">
    <property type="entry name" value="NAT_SF"/>
    <property type="match status" value="1"/>
</dbReference>
<evidence type="ECO:0000259" key="2">
    <source>
        <dbReference type="PROSITE" id="PS51186"/>
    </source>
</evidence>
<dbReference type="RefSeq" id="WP_090932639.1">
    <property type="nucleotide sequence ID" value="NZ_FNDJ01000007.1"/>
</dbReference>
<protein>
    <recommendedName>
        <fullName evidence="2">N-acetyltransferase domain-containing protein</fullName>
    </recommendedName>
</protein>
<reference evidence="3 4" key="1">
    <citation type="submission" date="2016-10" db="EMBL/GenBank/DDBJ databases">
        <authorList>
            <person name="de Groot N.N."/>
        </authorList>
    </citation>
    <scope>NUCLEOTIDE SEQUENCE [LARGE SCALE GENOMIC DNA]</scope>
    <source>
        <strain evidence="3 4">CGMCC 4.6533</strain>
    </source>
</reference>
<keyword evidence="4" id="KW-1185">Reference proteome</keyword>
<dbReference type="SUPFAM" id="SSF55729">
    <property type="entry name" value="Acyl-CoA N-acyltransferases (Nat)"/>
    <property type="match status" value="1"/>
</dbReference>
<dbReference type="Pfam" id="PF00583">
    <property type="entry name" value="Acetyltransf_1"/>
    <property type="match status" value="1"/>
</dbReference>
<evidence type="ECO:0000313" key="3">
    <source>
        <dbReference type="EMBL" id="SDI87023.1"/>
    </source>
</evidence>
<dbReference type="PROSITE" id="PS51186">
    <property type="entry name" value="GNAT"/>
    <property type="match status" value="1"/>
</dbReference>
<dbReference type="InterPro" id="IPR000182">
    <property type="entry name" value="GNAT_dom"/>
</dbReference>
<evidence type="ECO:0000256" key="1">
    <source>
        <dbReference type="SAM" id="MobiDB-lite"/>
    </source>
</evidence>
<dbReference type="OrthoDB" id="4119890at2"/>
<dbReference type="EMBL" id="FNDJ01000007">
    <property type="protein sequence ID" value="SDI87023.1"/>
    <property type="molecule type" value="Genomic_DNA"/>
</dbReference>
<dbReference type="GO" id="GO:0016747">
    <property type="term" value="F:acyltransferase activity, transferring groups other than amino-acyl groups"/>
    <property type="evidence" value="ECO:0007669"/>
    <property type="project" value="InterPro"/>
</dbReference>
<dbReference type="Gene3D" id="3.40.630.30">
    <property type="match status" value="1"/>
</dbReference>
<organism evidence="3 4">
    <name type="scientific">Nonomuraea jiangxiensis</name>
    <dbReference type="NCBI Taxonomy" id="633440"/>
    <lineage>
        <taxon>Bacteria</taxon>
        <taxon>Bacillati</taxon>
        <taxon>Actinomycetota</taxon>
        <taxon>Actinomycetes</taxon>
        <taxon>Streptosporangiales</taxon>
        <taxon>Streptosporangiaceae</taxon>
        <taxon>Nonomuraea</taxon>
    </lineage>
</organism>
<evidence type="ECO:0000313" key="4">
    <source>
        <dbReference type="Proteomes" id="UP000199202"/>
    </source>
</evidence>
<accession>A0A1G8P3F4</accession>
<dbReference type="STRING" id="633440.SAMN05421869_107316"/>
<proteinExistence type="predicted"/>
<sequence>MATYEPFVPRSATEDDLAAWCTVFSEGQSEMSGDPPLASALAERLLAEEEAPPVLRWAARADGARPITGVAELRPQPHDPRVGFLRLFVAAPARRNGIGSALPARIAGDARSTGMDRIQALASAGEPGEAFAGTWPGVREMAARAWDRAAVRAWEARMSQPAERADAGREPGRGLPDGR</sequence>
<feature type="domain" description="N-acetyltransferase" evidence="2">
    <location>
        <begin position="7"/>
        <end position="179"/>
    </location>
</feature>